<evidence type="ECO:0000313" key="1">
    <source>
        <dbReference type="EMBL" id="WAQ93661.1"/>
    </source>
</evidence>
<evidence type="ECO:0000313" key="2">
    <source>
        <dbReference type="Proteomes" id="UP001164746"/>
    </source>
</evidence>
<sequence>MPVDLNRNCYICNLFLKFRSRSGGFQKLINIDEQGKPYATKHYHGLQGEENLEFRFDFIVTEHCSFNSGSCFSQPLLIDDDITSSNIQARWSGWTYAMSGMWQYYIEVFKLVPNRDGRLGEATPTDPVYSKTLNHTAGEMSISYTPNEPGMY</sequence>
<accession>A0ABY7D7K7</accession>
<name>A0ABY7D7K7_MYAAR</name>
<proteinExistence type="predicted"/>
<dbReference type="EMBL" id="CP111012">
    <property type="protein sequence ID" value="WAQ93661.1"/>
    <property type="molecule type" value="Genomic_DNA"/>
</dbReference>
<dbReference type="Proteomes" id="UP001164746">
    <property type="component" value="Chromosome 1"/>
</dbReference>
<gene>
    <name evidence="1" type="ORF">MAR_006132</name>
</gene>
<protein>
    <submittedName>
        <fullName evidence="1">Uncharacterized protein</fullName>
    </submittedName>
</protein>
<feature type="non-terminal residue" evidence="1">
    <location>
        <position position="152"/>
    </location>
</feature>
<organism evidence="1 2">
    <name type="scientific">Mya arenaria</name>
    <name type="common">Soft-shell clam</name>
    <dbReference type="NCBI Taxonomy" id="6604"/>
    <lineage>
        <taxon>Eukaryota</taxon>
        <taxon>Metazoa</taxon>
        <taxon>Spiralia</taxon>
        <taxon>Lophotrochozoa</taxon>
        <taxon>Mollusca</taxon>
        <taxon>Bivalvia</taxon>
        <taxon>Autobranchia</taxon>
        <taxon>Heteroconchia</taxon>
        <taxon>Euheterodonta</taxon>
        <taxon>Imparidentia</taxon>
        <taxon>Neoheterodontei</taxon>
        <taxon>Myida</taxon>
        <taxon>Myoidea</taxon>
        <taxon>Myidae</taxon>
        <taxon>Mya</taxon>
    </lineage>
</organism>
<keyword evidence="2" id="KW-1185">Reference proteome</keyword>
<reference evidence="1" key="1">
    <citation type="submission" date="2022-11" db="EMBL/GenBank/DDBJ databases">
        <title>Centuries of genome instability and evolution in soft-shell clam transmissible cancer (bioRxiv).</title>
        <authorList>
            <person name="Hart S.F.M."/>
            <person name="Yonemitsu M.A."/>
            <person name="Giersch R.M."/>
            <person name="Beal B.F."/>
            <person name="Arriagada G."/>
            <person name="Davis B.W."/>
            <person name="Ostrander E.A."/>
            <person name="Goff S.P."/>
            <person name="Metzger M.J."/>
        </authorList>
    </citation>
    <scope>NUCLEOTIDE SEQUENCE</scope>
    <source>
        <strain evidence="1">MELC-2E11</strain>
        <tissue evidence="1">Siphon/mantle</tissue>
    </source>
</reference>